<sequence length="290" mass="31263">MTDTAQDHRIARAPHLWALGVGAVISGDSFGWQTALSAGFLGLVVNLVIASALYILLSFSITELSTSNPCGGGPYAFAHRALGSTAAYFAGLAEVLKVVVTVAVISIGIGSYMNQLLRQVEGKGPIWWVMFYVLFTVLNFSGVALSFRQQDWEWKDNAPGLVNGFSFAMWFFLGIEELPLAIEDTIDLHVNMPKGLLSSIATLLVLAFATSFFNTAIAPGAAAIFASVSPLLDGYKTVFGDNSVTSGFSWLLIVGLLASFHSFIYCMARLVPSLRSSTKDRPAPIFWCRS</sequence>
<dbReference type="VEuPathDB" id="FungiDB:H310_14696"/>
<keyword evidence="8" id="KW-1185">Reference proteome</keyword>
<evidence type="ECO:0000259" key="6">
    <source>
        <dbReference type="Pfam" id="PF00324"/>
    </source>
</evidence>
<evidence type="ECO:0000313" key="8">
    <source>
        <dbReference type="Proteomes" id="UP000285060"/>
    </source>
</evidence>
<evidence type="ECO:0000256" key="5">
    <source>
        <dbReference type="SAM" id="Phobius"/>
    </source>
</evidence>
<feature type="transmembrane region" description="Helical" evidence="5">
    <location>
        <begin position="87"/>
        <end position="113"/>
    </location>
</feature>
<keyword evidence="4 5" id="KW-0472">Membrane</keyword>
<evidence type="ECO:0000256" key="4">
    <source>
        <dbReference type="ARBA" id="ARBA00023136"/>
    </source>
</evidence>
<reference evidence="7 8" key="1">
    <citation type="submission" date="2018-08" db="EMBL/GenBank/DDBJ databases">
        <title>Aphanomyces genome sequencing and annotation.</title>
        <authorList>
            <person name="Minardi D."/>
            <person name="Oidtmann B."/>
            <person name="Van Der Giezen M."/>
            <person name="Studholme D.J."/>
        </authorList>
    </citation>
    <scope>NUCLEOTIDE SEQUENCE [LARGE SCALE GENOMIC DNA]</scope>
    <source>
        <strain evidence="7 8">NJM0002</strain>
    </source>
</reference>
<dbReference type="AlphaFoldDB" id="A0A3R6VQ59"/>
<keyword evidence="2 5" id="KW-0812">Transmembrane</keyword>
<accession>A0A3R6VQ59</accession>
<dbReference type="PANTHER" id="PTHR42770:SF7">
    <property type="entry name" value="MEMBRANE PROTEIN"/>
    <property type="match status" value="1"/>
</dbReference>
<dbReference type="InterPro" id="IPR004841">
    <property type="entry name" value="AA-permease/SLC12A_dom"/>
</dbReference>
<feature type="transmembrane region" description="Helical" evidence="5">
    <location>
        <begin position="248"/>
        <end position="271"/>
    </location>
</feature>
<name>A0A3R6VQ59_9STRA</name>
<feature type="transmembrane region" description="Helical" evidence="5">
    <location>
        <begin position="35"/>
        <end position="57"/>
    </location>
</feature>
<evidence type="ECO:0000256" key="2">
    <source>
        <dbReference type="ARBA" id="ARBA00022692"/>
    </source>
</evidence>
<feature type="domain" description="Amino acid permease/ SLC12A" evidence="6">
    <location>
        <begin position="36"/>
        <end position="146"/>
    </location>
</feature>
<dbReference type="GO" id="GO:0016020">
    <property type="term" value="C:membrane"/>
    <property type="evidence" value="ECO:0007669"/>
    <property type="project" value="UniProtKB-SubCell"/>
</dbReference>
<dbReference type="GO" id="GO:0055085">
    <property type="term" value="P:transmembrane transport"/>
    <property type="evidence" value="ECO:0007669"/>
    <property type="project" value="InterPro"/>
</dbReference>
<evidence type="ECO:0000313" key="7">
    <source>
        <dbReference type="EMBL" id="RHY21614.1"/>
    </source>
</evidence>
<dbReference type="Proteomes" id="UP000285060">
    <property type="component" value="Unassembled WGS sequence"/>
</dbReference>
<dbReference type="Pfam" id="PF00324">
    <property type="entry name" value="AA_permease"/>
    <property type="match status" value="1"/>
</dbReference>
<evidence type="ECO:0000256" key="3">
    <source>
        <dbReference type="ARBA" id="ARBA00022989"/>
    </source>
</evidence>
<comment type="caution">
    <text evidence="7">The sequence shown here is derived from an EMBL/GenBank/DDBJ whole genome shotgun (WGS) entry which is preliminary data.</text>
</comment>
<gene>
    <name evidence="7" type="ORF">DYB32_009762</name>
</gene>
<dbReference type="Gene3D" id="1.20.1740.10">
    <property type="entry name" value="Amino acid/polyamine transporter I"/>
    <property type="match status" value="2"/>
</dbReference>
<evidence type="ECO:0000256" key="1">
    <source>
        <dbReference type="ARBA" id="ARBA00004141"/>
    </source>
</evidence>
<dbReference type="InterPro" id="IPR050367">
    <property type="entry name" value="APC_superfamily"/>
</dbReference>
<feature type="transmembrane region" description="Helical" evidence="5">
    <location>
        <begin position="125"/>
        <end position="145"/>
    </location>
</feature>
<dbReference type="PANTHER" id="PTHR42770">
    <property type="entry name" value="AMINO ACID TRANSPORTER-RELATED"/>
    <property type="match status" value="1"/>
</dbReference>
<organism evidence="7 8">
    <name type="scientific">Aphanomyces invadans</name>
    <dbReference type="NCBI Taxonomy" id="157072"/>
    <lineage>
        <taxon>Eukaryota</taxon>
        <taxon>Sar</taxon>
        <taxon>Stramenopiles</taxon>
        <taxon>Oomycota</taxon>
        <taxon>Saprolegniomycetes</taxon>
        <taxon>Saprolegniales</taxon>
        <taxon>Verrucalvaceae</taxon>
        <taxon>Aphanomyces</taxon>
    </lineage>
</organism>
<protein>
    <recommendedName>
        <fullName evidence="6">Amino acid permease/ SLC12A domain-containing protein</fullName>
    </recommendedName>
</protein>
<proteinExistence type="predicted"/>
<comment type="subcellular location">
    <subcellularLocation>
        <location evidence="1">Membrane</location>
        <topology evidence="1">Multi-pass membrane protein</topology>
    </subcellularLocation>
</comment>
<keyword evidence="3 5" id="KW-1133">Transmembrane helix</keyword>
<dbReference type="EMBL" id="QUSY01002335">
    <property type="protein sequence ID" value="RHY21614.1"/>
    <property type="molecule type" value="Genomic_DNA"/>
</dbReference>
<feature type="transmembrane region" description="Helical" evidence="5">
    <location>
        <begin position="203"/>
        <end position="228"/>
    </location>
</feature>